<dbReference type="EMBL" id="WOFV02000042">
    <property type="protein sequence ID" value="NAS18766.1"/>
    <property type="molecule type" value="Genomic_DNA"/>
</dbReference>
<organism evidence="6 7">
    <name type="scientific">Clostridium butyricum</name>
    <dbReference type="NCBI Taxonomy" id="1492"/>
    <lineage>
        <taxon>Bacteria</taxon>
        <taxon>Bacillati</taxon>
        <taxon>Bacillota</taxon>
        <taxon>Clostridia</taxon>
        <taxon>Eubacteriales</taxon>
        <taxon>Clostridiaceae</taxon>
        <taxon>Clostridium</taxon>
    </lineage>
</organism>
<dbReference type="RefSeq" id="WP_024039387.1">
    <property type="nucleotide sequence ID" value="NZ_BKBC01000074.1"/>
</dbReference>
<evidence type="ECO:0000313" key="8">
    <source>
        <dbReference type="Proteomes" id="UP000321089"/>
    </source>
</evidence>
<dbReference type="SUPFAM" id="SSF143990">
    <property type="entry name" value="YbiA-like"/>
    <property type="match status" value="1"/>
</dbReference>
<gene>
    <name evidence="6" type="ORF">AWN73_04200</name>
    <name evidence="4" type="ORF">CBU02nite_35540</name>
    <name evidence="5" type="ORF">GND98_013035</name>
</gene>
<sequence length="180" mass="21168">MYSKEEVQELYIKGEPLEFLFFCGHQKTNNGNITKSCLSQWYQSPFEMNNIRYSCSEQYMMAEKARLFGDEEALEKIFKAYHPNQMKLIGSKVNNFNEEIWNKEKNRIVKIGNMAKFSQNPRLKKYLINTKSKILVKTNGYDFIWGIGLAKDDENIDNPLKWRGDNLLGFILMNVRDILS</sequence>
<comment type="catalytic activity">
    <reaction evidence="2">
        <text>2,5-diamino-6-hydroxy-4-(5-phosphoribosylamino)-pyrimidine + H2O = 2,5,6-triamino-4-hydroxypyrimidine + D-ribose 5-phosphate</text>
        <dbReference type="Rhea" id="RHEA:23436"/>
        <dbReference type="ChEBI" id="CHEBI:15377"/>
        <dbReference type="ChEBI" id="CHEBI:58614"/>
        <dbReference type="ChEBI" id="CHEBI:78346"/>
        <dbReference type="ChEBI" id="CHEBI:137796"/>
    </reaction>
</comment>
<evidence type="ECO:0000313" key="7">
    <source>
        <dbReference type="Proteomes" id="UP000238081"/>
    </source>
</evidence>
<dbReference type="Pfam" id="PF08719">
    <property type="entry name" value="NADAR"/>
    <property type="match status" value="1"/>
</dbReference>
<name>A0A2S7F7X7_CLOBU</name>
<dbReference type="NCBIfam" id="TIGR02464">
    <property type="entry name" value="ribofla_fusion"/>
    <property type="match status" value="1"/>
</dbReference>
<feature type="domain" description="NADAR" evidence="3">
    <location>
        <begin position="33"/>
        <end position="179"/>
    </location>
</feature>
<evidence type="ECO:0000313" key="5">
    <source>
        <dbReference type="EMBL" id="NAS18766.1"/>
    </source>
</evidence>
<evidence type="ECO:0000259" key="3">
    <source>
        <dbReference type="Pfam" id="PF08719"/>
    </source>
</evidence>
<dbReference type="AlphaFoldDB" id="A0A2S7F7X7"/>
<dbReference type="EMBL" id="LRDH01000129">
    <property type="protein sequence ID" value="PPV12966.1"/>
    <property type="molecule type" value="Genomic_DNA"/>
</dbReference>
<evidence type="ECO:0000313" key="4">
    <source>
        <dbReference type="EMBL" id="GEQ23048.1"/>
    </source>
</evidence>
<dbReference type="Proteomes" id="UP000321089">
    <property type="component" value="Unassembled WGS sequence"/>
</dbReference>
<evidence type="ECO:0000256" key="2">
    <source>
        <dbReference type="ARBA" id="ARBA00000751"/>
    </source>
</evidence>
<reference evidence="6 7" key="1">
    <citation type="submission" date="2016-01" db="EMBL/GenBank/DDBJ databases">
        <title>Characterization of the Clostridium difficile lineages that are prevalent in Hong Kong and China.</title>
        <authorList>
            <person name="Kwok J.S.-L."/>
            <person name="Lam W.-Y."/>
            <person name="Ip M."/>
            <person name="Chan T.-F."/>
            <person name="Hawkey P.M."/>
            <person name="Tsui S.K.-W."/>
        </authorList>
    </citation>
    <scope>NUCLEOTIDE SEQUENCE [LARGE SCALE GENOMIC DNA]</scope>
    <source>
        <strain evidence="6 7">300064</strain>
    </source>
</reference>
<reference evidence="4 8" key="2">
    <citation type="submission" date="2019-07" db="EMBL/GenBank/DDBJ databases">
        <title>Whole genome shotgun sequence of Clostridium butyricum NBRC 3858.</title>
        <authorList>
            <person name="Hosoyama A."/>
            <person name="Uohara A."/>
            <person name="Ohji S."/>
            <person name="Ichikawa N."/>
        </authorList>
    </citation>
    <scope>NUCLEOTIDE SEQUENCE [LARGE SCALE GENOMIC DNA]</scope>
    <source>
        <strain evidence="4 8">NBRC 3858</strain>
    </source>
</reference>
<dbReference type="Gene3D" id="1.10.357.40">
    <property type="entry name" value="YbiA-like"/>
    <property type="match status" value="1"/>
</dbReference>
<dbReference type="InterPro" id="IPR037238">
    <property type="entry name" value="YbiA-like_sf"/>
</dbReference>
<comment type="caution">
    <text evidence="6">The sequence shown here is derived from an EMBL/GenBank/DDBJ whole genome shotgun (WGS) entry which is preliminary data.</text>
</comment>
<evidence type="ECO:0000313" key="9">
    <source>
        <dbReference type="Proteomes" id="UP000474042"/>
    </source>
</evidence>
<dbReference type="InterPro" id="IPR012816">
    <property type="entry name" value="NADAR"/>
</dbReference>
<proteinExistence type="predicted"/>
<dbReference type="EMBL" id="BKBC01000074">
    <property type="protein sequence ID" value="GEQ23048.1"/>
    <property type="molecule type" value="Genomic_DNA"/>
</dbReference>
<evidence type="ECO:0000256" key="1">
    <source>
        <dbReference type="ARBA" id="ARBA00000022"/>
    </source>
</evidence>
<accession>A0A2S7F7X7</accession>
<protein>
    <submittedName>
        <fullName evidence="5">DUF1768 domain-containing protein</fullName>
    </submittedName>
</protein>
<dbReference type="Proteomes" id="UP000474042">
    <property type="component" value="Unassembled WGS sequence"/>
</dbReference>
<dbReference type="CDD" id="cd15457">
    <property type="entry name" value="NADAR"/>
    <property type="match status" value="1"/>
</dbReference>
<comment type="catalytic activity">
    <reaction evidence="1">
        <text>5-amino-6-(5-phospho-D-ribosylamino)uracil + H2O = 5,6-diaminouracil + D-ribose 5-phosphate</text>
        <dbReference type="Rhea" id="RHEA:55020"/>
        <dbReference type="ChEBI" id="CHEBI:15377"/>
        <dbReference type="ChEBI" id="CHEBI:46252"/>
        <dbReference type="ChEBI" id="CHEBI:58453"/>
        <dbReference type="ChEBI" id="CHEBI:78346"/>
    </reaction>
</comment>
<reference evidence="5 9" key="3">
    <citation type="submission" date="2020-01" db="EMBL/GenBank/DDBJ databases">
        <title>Genome sequence of a 1,3-propanediol producer, Clostridium butyricum S3.</title>
        <authorList>
            <person name="Zhou J."/>
        </authorList>
    </citation>
    <scope>NUCLEOTIDE SEQUENCE [LARGE SCALE GENOMIC DNA]</scope>
    <source>
        <strain evidence="5 9">S3</strain>
    </source>
</reference>
<evidence type="ECO:0000313" key="6">
    <source>
        <dbReference type="EMBL" id="PPV12966.1"/>
    </source>
</evidence>
<dbReference type="Proteomes" id="UP000238081">
    <property type="component" value="Unassembled WGS sequence"/>
</dbReference>